<dbReference type="Gene3D" id="2.170.130.20">
    <property type="entry name" value="LCCL-like domain"/>
    <property type="match status" value="1"/>
</dbReference>
<evidence type="ECO:0000313" key="2">
    <source>
        <dbReference type="EMBL" id="JAC72845.1"/>
    </source>
</evidence>
<dbReference type="InterPro" id="IPR036609">
    <property type="entry name" value="LCCL_sf"/>
</dbReference>
<accession>A0A061RQ79</accession>
<dbReference type="Pfam" id="PF08642">
    <property type="entry name" value="Rxt3"/>
    <property type="match status" value="1"/>
</dbReference>
<gene>
    <name evidence="2" type="ORF">TSPGSL018_30359</name>
</gene>
<dbReference type="AlphaFoldDB" id="A0A061RQ79"/>
<feature type="compositionally biased region" description="Polar residues" evidence="1">
    <location>
        <begin position="1"/>
        <end position="11"/>
    </location>
</feature>
<dbReference type="SUPFAM" id="SSF69848">
    <property type="entry name" value="LCCL domain"/>
    <property type="match status" value="1"/>
</dbReference>
<feature type="region of interest" description="Disordered" evidence="1">
    <location>
        <begin position="1"/>
        <end position="47"/>
    </location>
</feature>
<organism evidence="2">
    <name type="scientific">Tetraselmis sp. GSL018</name>
    <dbReference type="NCBI Taxonomy" id="582737"/>
    <lineage>
        <taxon>Eukaryota</taxon>
        <taxon>Viridiplantae</taxon>
        <taxon>Chlorophyta</taxon>
        <taxon>core chlorophytes</taxon>
        <taxon>Chlorodendrophyceae</taxon>
        <taxon>Chlorodendrales</taxon>
        <taxon>Chlorodendraceae</taxon>
        <taxon>Tetraselmis</taxon>
    </lineage>
</organism>
<protein>
    <submittedName>
        <fullName evidence="2">Histone-deactylase complex 1</fullName>
    </submittedName>
</protein>
<dbReference type="EMBL" id="GBEZ01013110">
    <property type="protein sequence ID" value="JAC72845.1"/>
    <property type="molecule type" value="Transcribed_RNA"/>
</dbReference>
<dbReference type="InterPro" id="IPR013951">
    <property type="entry name" value="Rxt3"/>
</dbReference>
<sequence length="368" mass="41268">MLKNSSENIEQGASKVSRRGDDADVKSSTTNPANEQRRISKPQSQVYPDALPSLSYQQNDQVDLAKHFDATEETGRAVKVVVQAGALSKNNAKVKARQLWGTDVYTCDSDVVAIIMHAGFYSHLLANPPTSVSEAHVVVRTLPVQERYPSRWRNGIRSRSWCGGLDGCSIKVEGCWLVTSKTGTAVELQPAPEGVPGIMPTFMPTASERVMHTRSNASSVERRQRMKQEVTLQYNLCNEPWLKYTMGAVADRGLQPSQWTSARLRGEVLFLESHSARYEVSHVERAQSADESAEEDLFRWSRCKRNLSLAQMRKVGLPMPESMLEVLEPALRWEDFQWCPSGVFVKGSHYPMVRVQFVRAMQPEGPKD</sequence>
<evidence type="ECO:0000256" key="1">
    <source>
        <dbReference type="SAM" id="MobiDB-lite"/>
    </source>
</evidence>
<name>A0A061RQ79_9CHLO</name>
<reference evidence="2" key="1">
    <citation type="submission" date="2014-05" db="EMBL/GenBank/DDBJ databases">
        <title>The transcriptome of the halophilic microalga Tetraselmis sp. GSL018 isolated from the Great Salt Lake, Utah.</title>
        <authorList>
            <person name="Jinkerson R.E."/>
            <person name="D'Adamo S."/>
            <person name="Posewitz M.C."/>
        </authorList>
    </citation>
    <scope>NUCLEOTIDE SEQUENCE</scope>
    <source>
        <strain evidence="2">GSL018</strain>
    </source>
</reference>
<proteinExistence type="predicted"/>